<comment type="subcellular location">
    <subcellularLocation>
        <location evidence="1 8">Cytoplasm</location>
    </subcellularLocation>
</comment>
<evidence type="ECO:0000256" key="5">
    <source>
        <dbReference type="ARBA" id="ARBA00022741"/>
    </source>
</evidence>
<dbReference type="Pfam" id="PF01171">
    <property type="entry name" value="ATP_bind_3"/>
    <property type="match status" value="1"/>
</dbReference>
<evidence type="ECO:0000313" key="10">
    <source>
        <dbReference type="EMBL" id="SIR55629.1"/>
    </source>
</evidence>
<keyword evidence="11" id="KW-1185">Reference proteome</keyword>
<dbReference type="SUPFAM" id="SSF82829">
    <property type="entry name" value="MesJ substrate recognition domain-like"/>
    <property type="match status" value="1"/>
</dbReference>
<dbReference type="InterPro" id="IPR012796">
    <property type="entry name" value="Lysidine-tRNA-synth_C"/>
</dbReference>
<dbReference type="Gene3D" id="3.30.465.60">
    <property type="match status" value="1"/>
</dbReference>
<dbReference type="EC" id="6.3.4.19" evidence="8"/>
<dbReference type="PANTHER" id="PTHR43033:SF1">
    <property type="entry name" value="TRNA(ILE)-LYSIDINE SYNTHASE-RELATED"/>
    <property type="match status" value="1"/>
</dbReference>
<dbReference type="EMBL" id="FTNC01000036">
    <property type="protein sequence ID" value="SIR55629.1"/>
    <property type="molecule type" value="Genomic_DNA"/>
</dbReference>
<comment type="function">
    <text evidence="8">Ligates lysine onto the cytidine present at position 34 of the AUA codon-specific tRNA(Ile) that contains the anticodon CAU, in an ATP-dependent manner. Cytidine is converted to lysidine, thus changing the amino acid specificity of the tRNA from methionine to isoleucine.</text>
</comment>
<dbReference type="InterPro" id="IPR011063">
    <property type="entry name" value="TilS/TtcA_N"/>
</dbReference>
<dbReference type="Gene3D" id="3.40.50.620">
    <property type="entry name" value="HUPs"/>
    <property type="match status" value="1"/>
</dbReference>
<dbReference type="GO" id="GO:0005524">
    <property type="term" value="F:ATP binding"/>
    <property type="evidence" value="ECO:0007669"/>
    <property type="project" value="UniProtKB-UniRule"/>
</dbReference>
<comment type="catalytic activity">
    <reaction evidence="7 8">
        <text>cytidine(34) in tRNA(Ile2) + L-lysine + ATP = lysidine(34) in tRNA(Ile2) + AMP + diphosphate + H(+)</text>
        <dbReference type="Rhea" id="RHEA:43744"/>
        <dbReference type="Rhea" id="RHEA-COMP:10625"/>
        <dbReference type="Rhea" id="RHEA-COMP:10670"/>
        <dbReference type="ChEBI" id="CHEBI:15378"/>
        <dbReference type="ChEBI" id="CHEBI:30616"/>
        <dbReference type="ChEBI" id="CHEBI:32551"/>
        <dbReference type="ChEBI" id="CHEBI:33019"/>
        <dbReference type="ChEBI" id="CHEBI:82748"/>
        <dbReference type="ChEBI" id="CHEBI:83665"/>
        <dbReference type="ChEBI" id="CHEBI:456215"/>
        <dbReference type="EC" id="6.3.4.19"/>
    </reaction>
</comment>
<dbReference type="RefSeq" id="WP_076546133.1">
    <property type="nucleotide sequence ID" value="NZ_FTNC01000036.1"/>
</dbReference>
<reference evidence="11" key="1">
    <citation type="submission" date="2017-01" db="EMBL/GenBank/DDBJ databases">
        <authorList>
            <person name="Varghese N."/>
            <person name="Submissions S."/>
        </authorList>
    </citation>
    <scope>NUCLEOTIDE SEQUENCE [LARGE SCALE GENOMIC DNA]</scope>
    <source>
        <strain evidence="11">ATCC 700103</strain>
    </source>
</reference>
<evidence type="ECO:0000256" key="2">
    <source>
        <dbReference type="ARBA" id="ARBA00022490"/>
    </source>
</evidence>
<dbReference type="GO" id="GO:0005737">
    <property type="term" value="C:cytoplasm"/>
    <property type="evidence" value="ECO:0007669"/>
    <property type="project" value="UniProtKB-SubCell"/>
</dbReference>
<evidence type="ECO:0000259" key="9">
    <source>
        <dbReference type="SMART" id="SM00977"/>
    </source>
</evidence>
<evidence type="ECO:0000256" key="4">
    <source>
        <dbReference type="ARBA" id="ARBA00022694"/>
    </source>
</evidence>
<dbReference type="Pfam" id="PF11734">
    <property type="entry name" value="TilS_C"/>
    <property type="match status" value="1"/>
</dbReference>
<evidence type="ECO:0000256" key="7">
    <source>
        <dbReference type="ARBA" id="ARBA00048539"/>
    </source>
</evidence>
<dbReference type="STRING" id="56779.SAMN05421834_1362"/>
<dbReference type="GO" id="GO:0032267">
    <property type="term" value="F:tRNA(Ile)-lysidine synthase activity"/>
    <property type="evidence" value="ECO:0007669"/>
    <property type="project" value="UniProtKB-EC"/>
</dbReference>
<dbReference type="NCBIfam" id="TIGR02432">
    <property type="entry name" value="lysidine_TilS_N"/>
    <property type="match status" value="1"/>
</dbReference>
<comment type="similarity">
    <text evidence="8">Belongs to the tRNA(Ile)-lysidine synthase family.</text>
</comment>
<keyword evidence="6 8" id="KW-0067">ATP-binding</keyword>
<keyword evidence="4 8" id="KW-0819">tRNA processing</keyword>
<dbReference type="Proteomes" id="UP000185669">
    <property type="component" value="Unassembled WGS sequence"/>
</dbReference>
<gene>
    <name evidence="8" type="primary">tilS</name>
    <name evidence="10" type="ORF">SAMN05421834_1362</name>
</gene>
<sequence length="463" mass="54095">MEAKFRNYIIKNNLLDNCKKLLLAVSGGPDSLVMLELFSKLKEDFDLEIAVAHLDHMLRKESAAEAKFVKNYTEKKGFDFFAKQVNLPALIKKNNSSIEAMAREIRLNFFKKIIKNYNYDLLALAHHRDDQAETVLLNLFRGSGLQGLSGIKAKTEVKGIKIIHPLLEFSKAEILSYCRKNNLKPRFDSSNNEDVYSRNIIRNKIFPLVEKKINKNAREVIARNSNLIAAENKFLQKIALKEYNNILNKEEKNTISVDFNKFIKLDQVLQRRIYRHIYKKLNNNLDDFYLEHIREIEKLIQDKKTGRGIDIAADIRVEISYSNLIFFKKENMEKENMDKIKYEPEKKLKIDQERILESEILDINDFSFTNDSLVAAFDYEKLNLPLFLRNRKPGDSFKPLGMSGHKKVKDILIDQKVPKPKRDELLLVVDSNDNILWLVPYKISDTYKITKETDKVLILKLKY</sequence>
<evidence type="ECO:0000256" key="3">
    <source>
        <dbReference type="ARBA" id="ARBA00022598"/>
    </source>
</evidence>
<comment type="domain">
    <text evidence="8">The N-terminal region contains the highly conserved SGGXDS motif, predicted to be a P-loop motif involved in ATP binding.</text>
</comment>
<accession>A0A1N7BWA6</accession>
<dbReference type="SMART" id="SM00977">
    <property type="entry name" value="TilS_C"/>
    <property type="match status" value="1"/>
</dbReference>
<dbReference type="OrthoDB" id="9807403at2"/>
<keyword evidence="5 8" id="KW-0547">Nucleotide-binding</keyword>
<dbReference type="CDD" id="cd01992">
    <property type="entry name" value="TilS_N"/>
    <property type="match status" value="1"/>
</dbReference>
<dbReference type="SUPFAM" id="SSF56037">
    <property type="entry name" value="PheT/TilS domain"/>
    <property type="match status" value="1"/>
</dbReference>
<dbReference type="InterPro" id="IPR012795">
    <property type="entry name" value="tRNA_Ile_lys_synt_N"/>
</dbReference>
<dbReference type="NCBIfam" id="TIGR02433">
    <property type="entry name" value="lysidine_TilS_C"/>
    <property type="match status" value="1"/>
</dbReference>
<dbReference type="SUPFAM" id="SSF52402">
    <property type="entry name" value="Adenine nucleotide alpha hydrolases-like"/>
    <property type="match status" value="1"/>
</dbReference>
<dbReference type="HAMAP" id="MF_01161">
    <property type="entry name" value="tRNA_Ile_lys_synt"/>
    <property type="match status" value="1"/>
</dbReference>
<evidence type="ECO:0000256" key="6">
    <source>
        <dbReference type="ARBA" id="ARBA00022840"/>
    </source>
</evidence>
<protein>
    <recommendedName>
        <fullName evidence="8">tRNA(Ile)-lysidine synthase</fullName>
        <ecNumber evidence="8">6.3.4.19</ecNumber>
    </recommendedName>
    <alternativeName>
        <fullName evidence="8">tRNA(Ile)-2-lysyl-cytidine synthase</fullName>
    </alternativeName>
    <alternativeName>
        <fullName evidence="8">tRNA(Ile)-lysidine synthetase</fullName>
    </alternativeName>
</protein>
<dbReference type="InterPro" id="IPR012094">
    <property type="entry name" value="tRNA_Ile_lys_synt"/>
</dbReference>
<feature type="domain" description="Lysidine-tRNA(Ile) synthetase C-terminal" evidence="9">
    <location>
        <begin position="386"/>
        <end position="459"/>
    </location>
</feature>
<keyword evidence="3 8" id="KW-0436">Ligase</keyword>
<dbReference type="PANTHER" id="PTHR43033">
    <property type="entry name" value="TRNA(ILE)-LYSIDINE SYNTHASE-RELATED"/>
    <property type="match status" value="1"/>
</dbReference>
<dbReference type="GO" id="GO:0006400">
    <property type="term" value="P:tRNA modification"/>
    <property type="evidence" value="ECO:0007669"/>
    <property type="project" value="UniProtKB-UniRule"/>
</dbReference>
<evidence type="ECO:0000256" key="8">
    <source>
        <dbReference type="HAMAP-Rule" id="MF_01161"/>
    </source>
</evidence>
<evidence type="ECO:0000256" key="1">
    <source>
        <dbReference type="ARBA" id="ARBA00004496"/>
    </source>
</evidence>
<dbReference type="InterPro" id="IPR014729">
    <property type="entry name" value="Rossmann-like_a/b/a_fold"/>
</dbReference>
<evidence type="ECO:0000313" key="11">
    <source>
        <dbReference type="Proteomes" id="UP000185669"/>
    </source>
</evidence>
<keyword evidence="2 8" id="KW-0963">Cytoplasm</keyword>
<organism evidence="10 11">
    <name type="scientific">Halanaerobium kushneri</name>
    <dbReference type="NCBI Taxonomy" id="56779"/>
    <lineage>
        <taxon>Bacteria</taxon>
        <taxon>Bacillati</taxon>
        <taxon>Bacillota</taxon>
        <taxon>Clostridia</taxon>
        <taxon>Halanaerobiales</taxon>
        <taxon>Halanaerobiaceae</taxon>
        <taxon>Halanaerobium</taxon>
    </lineage>
</organism>
<name>A0A1N7BWA6_9FIRM</name>
<feature type="binding site" evidence="8">
    <location>
        <begin position="26"/>
        <end position="31"/>
    </location>
    <ligand>
        <name>ATP</name>
        <dbReference type="ChEBI" id="CHEBI:30616"/>
    </ligand>
</feature>
<dbReference type="AlphaFoldDB" id="A0A1N7BWA6"/>
<proteinExistence type="inferred from homology"/>